<evidence type="ECO:0000256" key="1">
    <source>
        <dbReference type="ARBA" id="ARBA00004651"/>
    </source>
</evidence>
<feature type="transmembrane region" description="Helical" evidence="7">
    <location>
        <begin position="138"/>
        <end position="159"/>
    </location>
</feature>
<proteinExistence type="inferred from homology"/>
<keyword evidence="6 7" id="KW-0472">Membrane</keyword>
<evidence type="ECO:0000256" key="6">
    <source>
        <dbReference type="ARBA" id="ARBA00023136"/>
    </source>
</evidence>
<dbReference type="InterPro" id="IPR000515">
    <property type="entry name" value="MetI-like"/>
</dbReference>
<evidence type="ECO:0000259" key="8">
    <source>
        <dbReference type="PROSITE" id="PS50928"/>
    </source>
</evidence>
<protein>
    <submittedName>
        <fullName evidence="9">ABC transporter permease</fullName>
    </submittedName>
</protein>
<dbReference type="InterPro" id="IPR035906">
    <property type="entry name" value="MetI-like_sf"/>
</dbReference>
<keyword evidence="2 7" id="KW-0813">Transport</keyword>
<reference evidence="9 10" key="1">
    <citation type="journal article" date="2019" name="Int. J. Syst. Evol. Microbiol.">
        <title>The Global Catalogue of Microorganisms (GCM) 10K type strain sequencing project: providing services to taxonomists for standard genome sequencing and annotation.</title>
        <authorList>
            <consortium name="The Broad Institute Genomics Platform"/>
            <consortium name="The Broad Institute Genome Sequencing Center for Infectious Disease"/>
            <person name="Wu L."/>
            <person name="Ma J."/>
        </authorList>
    </citation>
    <scope>NUCLEOTIDE SEQUENCE [LARGE SCALE GENOMIC DNA]</scope>
    <source>
        <strain evidence="9 10">CGMCC 1.12237</strain>
    </source>
</reference>
<keyword evidence="4 7" id="KW-0812">Transmembrane</keyword>
<dbReference type="PANTHER" id="PTHR43163:SF6">
    <property type="entry name" value="DIPEPTIDE TRANSPORT SYSTEM PERMEASE PROTEIN DPPB-RELATED"/>
    <property type="match status" value="1"/>
</dbReference>
<name>A0ABD5R684_9EURY</name>
<sequence length="381" mass="40976">MVSKRFVLKRLLLLIPVLFGVGTLVFAILQSAPGNPCRIILGQRASSQQIQQCVTDLGLNDPIWVQYVRFLGEAATFEFGDSYQIAKGTPVREVLADKLPVTIELALFGQAMGIFVGIPLGILSAVKQDTLTDQATRIGALSGISVPIYWSGPILILLLSTYLGVFPTSGRIGSTIFLDNQWYPFTILGPDRFLPAPWIGSITVAGVTLPFVEIVQLTAETPAPLTGMVTIDTLILGRFDAFGSAVHHLFLPAAVIGIYSTALISRMMRSSMLEVVRQDYMRTARAKGQGAKITVMKHGFQNALIPVITVIGIQFGSLLGGAVLTETVFGIGGIGTMLVSAIGATDYPLVQGTVLTFALLFTLVNLGVDITYSYLDPRIQQ</sequence>
<feature type="transmembrane region" description="Helical" evidence="7">
    <location>
        <begin position="303"/>
        <end position="322"/>
    </location>
</feature>
<evidence type="ECO:0000256" key="2">
    <source>
        <dbReference type="ARBA" id="ARBA00022448"/>
    </source>
</evidence>
<dbReference type="Gene3D" id="1.10.3720.10">
    <property type="entry name" value="MetI-like"/>
    <property type="match status" value="1"/>
</dbReference>
<dbReference type="InterPro" id="IPR045621">
    <property type="entry name" value="BPD_transp_1_N"/>
</dbReference>
<accession>A0ABD5R684</accession>
<dbReference type="Pfam" id="PF00528">
    <property type="entry name" value="BPD_transp_1"/>
    <property type="match status" value="1"/>
</dbReference>
<feature type="transmembrane region" description="Helical" evidence="7">
    <location>
        <begin position="105"/>
        <end position="126"/>
    </location>
</feature>
<dbReference type="PROSITE" id="PS50928">
    <property type="entry name" value="ABC_TM1"/>
    <property type="match status" value="1"/>
</dbReference>
<evidence type="ECO:0000256" key="4">
    <source>
        <dbReference type="ARBA" id="ARBA00022692"/>
    </source>
</evidence>
<evidence type="ECO:0000256" key="5">
    <source>
        <dbReference type="ARBA" id="ARBA00022989"/>
    </source>
</evidence>
<dbReference type="SUPFAM" id="SSF161098">
    <property type="entry name" value="MetI-like"/>
    <property type="match status" value="1"/>
</dbReference>
<dbReference type="Pfam" id="PF19300">
    <property type="entry name" value="BPD_transp_1_N"/>
    <property type="match status" value="1"/>
</dbReference>
<dbReference type="EMBL" id="JBHSKX010000001">
    <property type="protein sequence ID" value="MFC5365470.1"/>
    <property type="molecule type" value="Genomic_DNA"/>
</dbReference>
<evidence type="ECO:0000313" key="10">
    <source>
        <dbReference type="Proteomes" id="UP001596201"/>
    </source>
</evidence>
<keyword evidence="3" id="KW-1003">Cell membrane</keyword>
<evidence type="ECO:0000256" key="3">
    <source>
        <dbReference type="ARBA" id="ARBA00022475"/>
    </source>
</evidence>
<keyword evidence="10" id="KW-1185">Reference proteome</keyword>
<feature type="transmembrane region" description="Helical" evidence="7">
    <location>
        <begin position="245"/>
        <end position="264"/>
    </location>
</feature>
<feature type="transmembrane region" description="Helical" evidence="7">
    <location>
        <begin position="354"/>
        <end position="375"/>
    </location>
</feature>
<organism evidence="9 10">
    <name type="scientific">Salinirubrum litoreum</name>
    <dbReference type="NCBI Taxonomy" id="1126234"/>
    <lineage>
        <taxon>Archaea</taxon>
        <taxon>Methanobacteriati</taxon>
        <taxon>Methanobacteriota</taxon>
        <taxon>Stenosarchaea group</taxon>
        <taxon>Halobacteria</taxon>
        <taxon>Halobacteriales</taxon>
        <taxon>Haloferacaceae</taxon>
        <taxon>Salinirubrum</taxon>
    </lineage>
</organism>
<dbReference type="GO" id="GO:0005886">
    <property type="term" value="C:plasma membrane"/>
    <property type="evidence" value="ECO:0007669"/>
    <property type="project" value="UniProtKB-SubCell"/>
</dbReference>
<dbReference type="AlphaFoldDB" id="A0ABD5R684"/>
<dbReference type="CDD" id="cd06261">
    <property type="entry name" value="TM_PBP2"/>
    <property type="match status" value="1"/>
</dbReference>
<comment type="caution">
    <text evidence="9">The sequence shown here is derived from an EMBL/GenBank/DDBJ whole genome shotgun (WGS) entry which is preliminary data.</text>
</comment>
<dbReference type="PANTHER" id="PTHR43163">
    <property type="entry name" value="DIPEPTIDE TRANSPORT SYSTEM PERMEASE PROTEIN DPPB-RELATED"/>
    <property type="match status" value="1"/>
</dbReference>
<comment type="subcellular location">
    <subcellularLocation>
        <location evidence="1 7">Cell membrane</location>
        <topology evidence="1 7">Multi-pass membrane protein</topology>
    </subcellularLocation>
</comment>
<evidence type="ECO:0000256" key="7">
    <source>
        <dbReference type="RuleBase" id="RU363032"/>
    </source>
</evidence>
<feature type="domain" description="ABC transmembrane type-1" evidence="8">
    <location>
        <begin position="99"/>
        <end position="372"/>
    </location>
</feature>
<keyword evidence="5 7" id="KW-1133">Transmembrane helix</keyword>
<dbReference type="RefSeq" id="WP_227229237.1">
    <property type="nucleotide sequence ID" value="NZ_JAJCVJ010000001.1"/>
</dbReference>
<comment type="similarity">
    <text evidence="7">Belongs to the binding-protein-dependent transport system permease family.</text>
</comment>
<dbReference type="Proteomes" id="UP001596201">
    <property type="component" value="Unassembled WGS sequence"/>
</dbReference>
<gene>
    <name evidence="9" type="ORF">ACFPJ5_00855</name>
</gene>
<evidence type="ECO:0000313" key="9">
    <source>
        <dbReference type="EMBL" id="MFC5365470.1"/>
    </source>
</evidence>